<organism evidence="1 2">
    <name type="scientific">Heliobacterium mobile</name>
    <name type="common">Heliobacillus mobilis</name>
    <dbReference type="NCBI Taxonomy" id="28064"/>
    <lineage>
        <taxon>Bacteria</taxon>
        <taxon>Bacillati</taxon>
        <taxon>Bacillota</taxon>
        <taxon>Clostridia</taxon>
        <taxon>Eubacteriales</taxon>
        <taxon>Heliobacteriaceae</taxon>
        <taxon>Heliobacterium</taxon>
    </lineage>
</organism>
<reference evidence="1 2" key="1">
    <citation type="submission" date="2019-11" db="EMBL/GenBank/DDBJ databases">
        <title>Whole-genome sequence of a the green, strictly anaerobic photosynthetic bacterium Heliobacillus mobilis DSM 6151.</title>
        <authorList>
            <person name="Kyndt J.A."/>
            <person name="Meyer T.E."/>
        </authorList>
    </citation>
    <scope>NUCLEOTIDE SEQUENCE [LARGE SCALE GENOMIC DNA]</scope>
    <source>
        <strain evidence="1 2">DSM 6151</strain>
    </source>
</reference>
<proteinExistence type="predicted"/>
<dbReference type="Proteomes" id="UP000430670">
    <property type="component" value="Unassembled WGS sequence"/>
</dbReference>
<dbReference type="EMBL" id="WNKU01000001">
    <property type="protein sequence ID" value="MTV47441.1"/>
    <property type="molecule type" value="Genomic_DNA"/>
</dbReference>
<evidence type="ECO:0000313" key="1">
    <source>
        <dbReference type="EMBL" id="MTV47441.1"/>
    </source>
</evidence>
<protein>
    <submittedName>
        <fullName evidence="1">Uncharacterized protein</fullName>
    </submittedName>
</protein>
<keyword evidence="2" id="KW-1185">Reference proteome</keyword>
<comment type="caution">
    <text evidence="1">The sequence shown here is derived from an EMBL/GenBank/DDBJ whole genome shotgun (WGS) entry which is preliminary data.</text>
</comment>
<accession>A0A6I3SGA2</accession>
<evidence type="ECO:0000313" key="2">
    <source>
        <dbReference type="Proteomes" id="UP000430670"/>
    </source>
</evidence>
<name>A0A6I3SGA2_HELMO</name>
<dbReference type="AlphaFoldDB" id="A0A6I3SGA2"/>
<sequence>MQVVGHDGNAGTPSGTTGRASAQWFTSAADAPTDAANKPCQRTGCTDRSAALSLCLSLQRVAPSALSLHT</sequence>
<gene>
    <name evidence="1" type="ORF">GJ688_00425</name>
</gene>